<accession>A0A2U3K4A1</accession>
<gene>
    <name evidence="1" type="ORF">SBF1_1350005</name>
</gene>
<proteinExistence type="predicted"/>
<dbReference type="EMBL" id="OMOF01000041">
    <property type="protein sequence ID" value="SPF34505.1"/>
    <property type="molecule type" value="Genomic_DNA"/>
</dbReference>
<dbReference type="AlphaFoldDB" id="A0A2U3K4A1"/>
<evidence type="ECO:0000313" key="2">
    <source>
        <dbReference type="Proteomes" id="UP000238916"/>
    </source>
</evidence>
<protein>
    <submittedName>
        <fullName evidence="1">Uncharacterized protein</fullName>
    </submittedName>
</protein>
<organism evidence="1 2">
    <name type="scientific">Candidatus Desulfosporosinus infrequens</name>
    <dbReference type="NCBI Taxonomy" id="2043169"/>
    <lineage>
        <taxon>Bacteria</taxon>
        <taxon>Bacillati</taxon>
        <taxon>Bacillota</taxon>
        <taxon>Clostridia</taxon>
        <taxon>Eubacteriales</taxon>
        <taxon>Desulfitobacteriaceae</taxon>
        <taxon>Desulfosporosinus</taxon>
    </lineage>
</organism>
<sequence>MYFMIVIELLKDIILRSNTNSSLFKEKSYYTNCISNLSIQSNNVPFKELLDYSIDVIDEYMTQGGNNSIFREPNFKGDINSFLKSEQLGKGDFTPILSSLIEDYKRLMKRSPNYDMLLNSTKEKA</sequence>
<dbReference type="Proteomes" id="UP000238916">
    <property type="component" value="Unassembled WGS sequence"/>
</dbReference>
<evidence type="ECO:0000313" key="1">
    <source>
        <dbReference type="EMBL" id="SPF34505.1"/>
    </source>
</evidence>
<name>A0A2U3K4A1_9FIRM</name>
<reference evidence="2" key="1">
    <citation type="submission" date="2018-02" db="EMBL/GenBank/DDBJ databases">
        <authorList>
            <person name="Hausmann B."/>
        </authorList>
    </citation>
    <scope>NUCLEOTIDE SEQUENCE [LARGE SCALE GENOMIC DNA]</scope>
    <source>
        <strain evidence="2">Peat soil MAG SbF1</strain>
    </source>
</reference>